<proteinExistence type="predicted"/>
<evidence type="ECO:0000313" key="1">
    <source>
        <dbReference type="EMBL" id="MFC5135513.1"/>
    </source>
</evidence>
<dbReference type="EMBL" id="JBHSKV010000017">
    <property type="protein sequence ID" value="MFC5135513.1"/>
    <property type="molecule type" value="Genomic_DNA"/>
</dbReference>
<comment type="caution">
    <text evidence="1">The sequence shown here is derived from an EMBL/GenBank/DDBJ whole genome shotgun (WGS) entry which is preliminary data.</text>
</comment>
<accession>A0ABD5QTS7</accession>
<dbReference type="Proteomes" id="UP001596145">
    <property type="component" value="Unassembled WGS sequence"/>
</dbReference>
<organism evidence="1 2">
    <name type="scientific">Halorubrum glutamatedens</name>
    <dbReference type="NCBI Taxonomy" id="2707018"/>
    <lineage>
        <taxon>Archaea</taxon>
        <taxon>Methanobacteriati</taxon>
        <taxon>Methanobacteriota</taxon>
        <taxon>Stenosarchaea group</taxon>
        <taxon>Halobacteria</taxon>
        <taxon>Halobacteriales</taxon>
        <taxon>Haloferacaceae</taxon>
        <taxon>Halorubrum</taxon>
    </lineage>
</organism>
<dbReference type="AlphaFoldDB" id="A0ABD5QTS7"/>
<evidence type="ECO:0008006" key="3">
    <source>
        <dbReference type="Google" id="ProtNLM"/>
    </source>
</evidence>
<keyword evidence="2" id="KW-1185">Reference proteome</keyword>
<reference evidence="1 2" key="1">
    <citation type="journal article" date="2019" name="Int. J. Syst. Evol. Microbiol.">
        <title>The Global Catalogue of Microorganisms (GCM) 10K type strain sequencing project: providing services to taxonomists for standard genome sequencing and annotation.</title>
        <authorList>
            <consortium name="The Broad Institute Genomics Platform"/>
            <consortium name="The Broad Institute Genome Sequencing Center for Infectious Disease"/>
            <person name="Wu L."/>
            <person name="Ma J."/>
        </authorList>
    </citation>
    <scope>NUCLEOTIDE SEQUENCE [LARGE SCALE GENOMIC DNA]</scope>
    <source>
        <strain evidence="1 2">CGMCC 1.16026</strain>
    </source>
</reference>
<gene>
    <name evidence="1" type="ORF">ACFPJA_12400</name>
</gene>
<protein>
    <recommendedName>
        <fullName evidence="3">AAA family ATPase</fullName>
    </recommendedName>
</protein>
<dbReference type="RefSeq" id="WP_122106605.1">
    <property type="nucleotide sequence ID" value="NZ_JBHSKV010000017.1"/>
</dbReference>
<name>A0ABD5QTS7_9EURY</name>
<sequence length="138" mass="15736">MNDINLHELEAIELDEPQPIDDLADLDVGDRVRIDERRRPLTVVELGTRVKGDNRIDEEVRVPMVRLEGHWPGAREVVLTHQLDRTPYYDEDDQVRQRLEVNDAIVDMDLGREHDVRRTHVVGAAGRASLDGGEEVTA</sequence>
<evidence type="ECO:0000313" key="2">
    <source>
        <dbReference type="Proteomes" id="UP001596145"/>
    </source>
</evidence>